<feature type="region of interest" description="Disordered" evidence="1">
    <location>
        <begin position="1"/>
        <end position="22"/>
    </location>
</feature>
<protein>
    <submittedName>
        <fullName evidence="2">Uncharacterized protein</fullName>
    </submittedName>
</protein>
<dbReference type="EMBL" id="JACIFY010000002">
    <property type="protein sequence ID" value="MBB4234298.1"/>
    <property type="molecule type" value="Genomic_DNA"/>
</dbReference>
<dbReference type="AlphaFoldDB" id="A0A7W6W3D8"/>
<comment type="caution">
    <text evidence="2">The sequence shown here is derived from an EMBL/GenBank/DDBJ whole genome shotgun (WGS) entry which is preliminary data.</text>
</comment>
<sequence length="63" mass="6894">MSTAGRASSQPERQTTRVAAPTPAWWAPLSASPKAIGLVNTLTCDARFKDLERVIDIDKKDRP</sequence>
<dbReference type="Proteomes" id="UP000540909">
    <property type="component" value="Unassembled WGS sequence"/>
</dbReference>
<gene>
    <name evidence="2" type="ORF">GGD57_000847</name>
</gene>
<name>A0A7W6W3D8_9HYPH</name>
<evidence type="ECO:0000313" key="3">
    <source>
        <dbReference type="Proteomes" id="UP000540909"/>
    </source>
</evidence>
<reference evidence="2 3" key="1">
    <citation type="submission" date="2020-08" db="EMBL/GenBank/DDBJ databases">
        <title>Genomic Encyclopedia of Type Strains, Phase IV (KMG-V): Genome sequencing to study the core and pangenomes of soil and plant-associated prokaryotes.</title>
        <authorList>
            <person name="Whitman W."/>
        </authorList>
    </citation>
    <scope>NUCLEOTIDE SEQUENCE [LARGE SCALE GENOMIC DNA]</scope>
    <source>
        <strain evidence="2 3">SEMIA 4089</strain>
    </source>
</reference>
<feature type="compositionally biased region" description="Polar residues" evidence="1">
    <location>
        <begin position="1"/>
        <end position="17"/>
    </location>
</feature>
<accession>A0A7W6W3D8</accession>
<proteinExistence type="predicted"/>
<organism evidence="2 3">
    <name type="scientific">Rhizobium esperanzae</name>
    <dbReference type="NCBI Taxonomy" id="1967781"/>
    <lineage>
        <taxon>Bacteria</taxon>
        <taxon>Pseudomonadati</taxon>
        <taxon>Pseudomonadota</taxon>
        <taxon>Alphaproteobacteria</taxon>
        <taxon>Hyphomicrobiales</taxon>
        <taxon>Rhizobiaceae</taxon>
        <taxon>Rhizobium/Agrobacterium group</taxon>
        <taxon>Rhizobium</taxon>
    </lineage>
</organism>
<evidence type="ECO:0000256" key="1">
    <source>
        <dbReference type="SAM" id="MobiDB-lite"/>
    </source>
</evidence>
<evidence type="ECO:0000313" key="2">
    <source>
        <dbReference type="EMBL" id="MBB4234298.1"/>
    </source>
</evidence>